<dbReference type="GO" id="GO:0046872">
    <property type="term" value="F:metal ion binding"/>
    <property type="evidence" value="ECO:0007669"/>
    <property type="project" value="UniProtKB-KW"/>
</dbReference>
<dbReference type="OrthoDB" id="9772456at2"/>
<evidence type="ECO:0000256" key="6">
    <source>
        <dbReference type="PIRSR" id="PIRSR600760-2"/>
    </source>
</evidence>
<keyword evidence="5 6" id="KW-0460">Magnesium</keyword>
<dbReference type="RefSeq" id="WP_073551517.1">
    <property type="nucleotide sequence ID" value="NZ_CAWMVK010000019.1"/>
</dbReference>
<accession>A0A1U7HD91</accession>
<evidence type="ECO:0000313" key="7">
    <source>
        <dbReference type="EMBL" id="OKH21511.1"/>
    </source>
</evidence>
<feature type="binding site" evidence="6">
    <location>
        <position position="88"/>
    </location>
    <ligand>
        <name>Mg(2+)</name>
        <dbReference type="ChEBI" id="CHEBI:18420"/>
        <label>1</label>
        <note>catalytic</note>
    </ligand>
</feature>
<dbReference type="PANTHER" id="PTHR20854:SF4">
    <property type="entry name" value="INOSITOL-1-MONOPHOSPHATASE-RELATED"/>
    <property type="match status" value="1"/>
</dbReference>
<dbReference type="GO" id="GO:0006020">
    <property type="term" value="P:inositol metabolic process"/>
    <property type="evidence" value="ECO:0007669"/>
    <property type="project" value="TreeGrafter"/>
</dbReference>
<name>A0A1U7HD91_9CHRO</name>
<dbReference type="CDD" id="cd01643">
    <property type="entry name" value="Bacterial_IMPase_like_2"/>
    <property type="match status" value="1"/>
</dbReference>
<dbReference type="SUPFAM" id="SSF56655">
    <property type="entry name" value="Carbohydrate phosphatase"/>
    <property type="match status" value="1"/>
</dbReference>
<evidence type="ECO:0000256" key="3">
    <source>
        <dbReference type="ARBA" id="ARBA00022723"/>
    </source>
</evidence>
<dbReference type="PRINTS" id="PR00377">
    <property type="entry name" value="IMPHPHTASES"/>
</dbReference>
<dbReference type="PANTHER" id="PTHR20854">
    <property type="entry name" value="INOSITOL MONOPHOSPHATASE"/>
    <property type="match status" value="1"/>
</dbReference>
<feature type="binding site" evidence="6">
    <location>
        <position position="87"/>
    </location>
    <ligand>
        <name>Mg(2+)</name>
        <dbReference type="ChEBI" id="CHEBI:18420"/>
        <label>1</label>
        <note>catalytic</note>
    </ligand>
</feature>
<dbReference type="EC" id="3.1.3.25" evidence="2"/>
<keyword evidence="8" id="KW-1185">Reference proteome</keyword>
<dbReference type="GO" id="GO:0007165">
    <property type="term" value="P:signal transduction"/>
    <property type="evidence" value="ECO:0007669"/>
    <property type="project" value="TreeGrafter"/>
</dbReference>
<evidence type="ECO:0000256" key="4">
    <source>
        <dbReference type="ARBA" id="ARBA00022801"/>
    </source>
</evidence>
<dbReference type="GO" id="GO:0008934">
    <property type="term" value="F:inositol monophosphate 1-phosphatase activity"/>
    <property type="evidence" value="ECO:0007669"/>
    <property type="project" value="TreeGrafter"/>
</dbReference>
<dbReference type="STRING" id="247279.NIES1031_21645"/>
<gene>
    <name evidence="7" type="ORF">NIES1031_21645</name>
</gene>
<dbReference type="InterPro" id="IPR020583">
    <property type="entry name" value="Inositol_monoP_metal-BS"/>
</dbReference>
<comment type="cofactor">
    <cofactor evidence="6">
        <name>Mg(2+)</name>
        <dbReference type="ChEBI" id="CHEBI:18420"/>
    </cofactor>
</comment>
<protein>
    <recommendedName>
        <fullName evidence="2">inositol-phosphate phosphatase</fullName>
        <ecNumber evidence="2">3.1.3.25</ecNumber>
    </recommendedName>
</protein>
<evidence type="ECO:0000313" key="8">
    <source>
        <dbReference type="Proteomes" id="UP000185984"/>
    </source>
</evidence>
<dbReference type="Pfam" id="PF00459">
    <property type="entry name" value="Inositol_P"/>
    <property type="match status" value="1"/>
</dbReference>
<proteinExistence type="predicted"/>
<evidence type="ECO:0000256" key="5">
    <source>
        <dbReference type="ARBA" id="ARBA00022842"/>
    </source>
</evidence>
<dbReference type="GO" id="GO:0046854">
    <property type="term" value="P:phosphatidylinositol phosphate biosynthetic process"/>
    <property type="evidence" value="ECO:0007669"/>
    <property type="project" value="InterPro"/>
</dbReference>
<reference evidence="7 8" key="1">
    <citation type="submission" date="2016-11" db="EMBL/GenBank/DDBJ databases">
        <title>Draft Genome Sequences of Nine Cyanobacterial Strains from Diverse Habitats.</title>
        <authorList>
            <person name="Zhu T."/>
            <person name="Hou S."/>
            <person name="Lu X."/>
            <person name="Hess W.R."/>
        </authorList>
    </citation>
    <scope>NUCLEOTIDE SEQUENCE [LARGE SCALE GENOMIC DNA]</scope>
    <source>
        <strain evidence="7 8">5.2 s.c.1</strain>
    </source>
</reference>
<feature type="binding site" evidence="6">
    <location>
        <position position="210"/>
    </location>
    <ligand>
        <name>Mg(2+)</name>
        <dbReference type="ChEBI" id="CHEBI:18420"/>
        <label>1</label>
        <note>catalytic</note>
    </ligand>
</feature>
<sequence length="270" mass="29393">MNTDFWTSILDFAQTTTQQVGTQLLKDFGHVQASQKADGSLVTQSDKWADQALREAIATHFPEHGILSEEGDQTFPGSEWCWVIDPLDGTTNFTRGIPLWAISLGLLYQGTPVFGCIYLPPLNQVFHGFFPGESQLKMPSGAFLNHSPIHSSNDAPGSNHFFSLCARSTSVIQPGFPCKIRMLGVASYNFLTVAAGTTLGAVEATPKVWDLAGAWVIVKAAGGAWVSLHSQPLFPLLPGKDYGDRSFPTLVVSHAELVPVFRPYMQKIAQ</sequence>
<feature type="binding site" evidence="6">
    <location>
        <position position="69"/>
    </location>
    <ligand>
        <name>Mg(2+)</name>
        <dbReference type="ChEBI" id="CHEBI:18420"/>
        <label>1</label>
        <note>catalytic</note>
    </ligand>
</feature>
<keyword evidence="3 6" id="KW-0479">Metal-binding</keyword>
<dbReference type="Proteomes" id="UP000185984">
    <property type="component" value="Unassembled WGS sequence"/>
</dbReference>
<dbReference type="InterPro" id="IPR020550">
    <property type="entry name" value="Inositol_monophosphatase_CS"/>
</dbReference>
<dbReference type="AlphaFoldDB" id="A0A1U7HD91"/>
<dbReference type="PROSITE" id="PS00630">
    <property type="entry name" value="IMP_2"/>
    <property type="match status" value="1"/>
</dbReference>
<evidence type="ECO:0000256" key="2">
    <source>
        <dbReference type="ARBA" id="ARBA00013106"/>
    </source>
</evidence>
<evidence type="ECO:0000256" key="1">
    <source>
        <dbReference type="ARBA" id="ARBA00001033"/>
    </source>
</evidence>
<keyword evidence="4" id="KW-0378">Hydrolase</keyword>
<comment type="caution">
    <text evidence="7">The sequence shown here is derived from an EMBL/GenBank/DDBJ whole genome shotgun (WGS) entry which is preliminary data.</text>
</comment>
<dbReference type="InterPro" id="IPR000760">
    <property type="entry name" value="Inositol_monophosphatase-like"/>
</dbReference>
<dbReference type="Gene3D" id="3.40.190.80">
    <property type="match status" value="1"/>
</dbReference>
<dbReference type="EMBL" id="MRCC01000026">
    <property type="protein sequence ID" value="OKH21511.1"/>
    <property type="molecule type" value="Genomic_DNA"/>
</dbReference>
<comment type="catalytic activity">
    <reaction evidence="1">
        <text>a myo-inositol phosphate + H2O = myo-inositol + phosphate</text>
        <dbReference type="Rhea" id="RHEA:24056"/>
        <dbReference type="ChEBI" id="CHEBI:15377"/>
        <dbReference type="ChEBI" id="CHEBI:17268"/>
        <dbReference type="ChEBI" id="CHEBI:43474"/>
        <dbReference type="ChEBI" id="CHEBI:84139"/>
        <dbReference type="EC" id="3.1.3.25"/>
    </reaction>
</comment>
<dbReference type="Gene3D" id="3.30.540.10">
    <property type="entry name" value="Fructose-1,6-Bisphosphatase, subunit A, domain 1"/>
    <property type="match status" value="1"/>
</dbReference>
<feature type="binding site" evidence="6">
    <location>
        <position position="85"/>
    </location>
    <ligand>
        <name>Mg(2+)</name>
        <dbReference type="ChEBI" id="CHEBI:18420"/>
        <label>1</label>
        <note>catalytic</note>
    </ligand>
</feature>
<dbReference type="PROSITE" id="PS00629">
    <property type="entry name" value="IMP_1"/>
    <property type="match status" value="1"/>
</dbReference>
<organism evidence="7 8">
    <name type="scientific">Chroogloeocystis siderophila 5.2 s.c.1</name>
    <dbReference type="NCBI Taxonomy" id="247279"/>
    <lineage>
        <taxon>Bacteria</taxon>
        <taxon>Bacillati</taxon>
        <taxon>Cyanobacteriota</taxon>
        <taxon>Cyanophyceae</taxon>
        <taxon>Oscillatoriophycideae</taxon>
        <taxon>Chroococcales</taxon>
        <taxon>Chroococcaceae</taxon>
        <taxon>Chroogloeocystis</taxon>
    </lineage>
</organism>